<dbReference type="Proteomes" id="UP000275408">
    <property type="component" value="Unassembled WGS sequence"/>
</dbReference>
<gene>
    <name evidence="1" type="ORF">pdam_00007218</name>
</gene>
<evidence type="ECO:0000313" key="2">
    <source>
        <dbReference type="Proteomes" id="UP000275408"/>
    </source>
</evidence>
<keyword evidence="2" id="KW-1185">Reference proteome</keyword>
<accession>A0A3M6USI4</accession>
<comment type="caution">
    <text evidence="1">The sequence shown here is derived from an EMBL/GenBank/DDBJ whole genome shotgun (WGS) entry which is preliminary data.</text>
</comment>
<sequence length="138" mass="16460">MESIDDRLHLFQDRMCGEVKRKLYSGRKYDPEIRIEIPVEEDVFEVSIVARARRERNKQVYRICNHDLDTFLGVIWDGWILNANGDYAYVTEGTVRFWFTERNPIIEYKLIGGKYVRSEIEDDHQLVFTFVRGDGNRH</sequence>
<dbReference type="EMBL" id="RCHS01000828">
    <property type="protein sequence ID" value="RMX56534.1"/>
    <property type="molecule type" value="Genomic_DNA"/>
</dbReference>
<reference evidence="1 2" key="1">
    <citation type="journal article" date="2018" name="Sci. Rep.">
        <title>Comparative analysis of the Pocillopora damicornis genome highlights role of immune system in coral evolution.</title>
        <authorList>
            <person name="Cunning R."/>
            <person name="Bay R.A."/>
            <person name="Gillette P."/>
            <person name="Baker A.C."/>
            <person name="Traylor-Knowles N."/>
        </authorList>
    </citation>
    <scope>NUCLEOTIDE SEQUENCE [LARGE SCALE GENOMIC DNA]</scope>
    <source>
        <strain evidence="1">RSMAS</strain>
        <tissue evidence="1">Whole animal</tissue>
    </source>
</reference>
<name>A0A3M6USI4_POCDA</name>
<organism evidence="1 2">
    <name type="scientific">Pocillopora damicornis</name>
    <name type="common">Cauliflower coral</name>
    <name type="synonym">Millepora damicornis</name>
    <dbReference type="NCBI Taxonomy" id="46731"/>
    <lineage>
        <taxon>Eukaryota</taxon>
        <taxon>Metazoa</taxon>
        <taxon>Cnidaria</taxon>
        <taxon>Anthozoa</taxon>
        <taxon>Hexacorallia</taxon>
        <taxon>Scleractinia</taxon>
        <taxon>Astrocoeniina</taxon>
        <taxon>Pocilloporidae</taxon>
        <taxon>Pocillopora</taxon>
    </lineage>
</organism>
<proteinExistence type="predicted"/>
<dbReference type="AlphaFoldDB" id="A0A3M6USI4"/>
<evidence type="ECO:0000313" key="1">
    <source>
        <dbReference type="EMBL" id="RMX56534.1"/>
    </source>
</evidence>
<protein>
    <submittedName>
        <fullName evidence="1">Uncharacterized protein</fullName>
    </submittedName>
</protein>